<name>A0A1J0R5C4_9TRYP</name>
<evidence type="ECO:0000256" key="8">
    <source>
        <dbReference type="ARBA" id="ARBA00023288"/>
    </source>
</evidence>
<evidence type="ECO:0000256" key="5">
    <source>
        <dbReference type="ARBA" id="ARBA00022729"/>
    </source>
</evidence>
<feature type="domain" description="Trypanosome variant surface glycoprotein C-terminal" evidence="12">
    <location>
        <begin position="408"/>
        <end position="511"/>
    </location>
</feature>
<keyword evidence="4" id="KW-0336">GPI-anchor</keyword>
<accession>A0A1J0R5C4</accession>
<evidence type="ECO:0000256" key="4">
    <source>
        <dbReference type="ARBA" id="ARBA00022622"/>
    </source>
</evidence>
<evidence type="ECO:0000256" key="2">
    <source>
        <dbReference type="ARBA" id="ARBA00004609"/>
    </source>
</evidence>
<dbReference type="VEuPathDB" id="TriTrypDB:Tb427_000602900"/>
<feature type="compositionally biased region" description="Polar residues" evidence="10">
    <location>
        <begin position="120"/>
        <end position="137"/>
    </location>
</feature>
<dbReference type="GO" id="GO:0005886">
    <property type="term" value="C:plasma membrane"/>
    <property type="evidence" value="ECO:0007669"/>
    <property type="project" value="UniProtKB-SubCell"/>
</dbReference>
<dbReference type="VEuPathDB" id="TriTrypDB:Tb1125.4.5560"/>
<keyword evidence="6" id="KW-0472">Membrane</keyword>
<evidence type="ECO:0000256" key="10">
    <source>
        <dbReference type="SAM" id="MobiDB-lite"/>
    </source>
</evidence>
<keyword evidence="9" id="KW-0175">Coiled coil</keyword>
<dbReference type="Pfam" id="PF13206">
    <property type="entry name" value="VSG_B"/>
    <property type="match status" value="1"/>
</dbReference>
<proteinExistence type="predicted"/>
<feature type="chain" id="PRO_5013131201" evidence="11">
    <location>
        <begin position="22"/>
        <end position="514"/>
    </location>
</feature>
<sequence>MLLRCLTVLLLFVASQQKTIAAVQTENGADFQLLCAVVALASAEPEPAGVSDLSDDKIQHVRALIMTTADDKWQEVFKGGSAANKWQTRQKKSGPEPFESHWAATYDAWVKDKEKVDSGSGATSWLAQNPRPMTTEGQKAAAEKINATLNRKLSLQSTLRSKITEAKETKPNEAKAAVLQAVYGTGVNAAKFDNDKSIANTGTWDSGCGKHCGKSVIGDIMCICGTSGQSADQCNSAGITFKWNSNNDDTVAAAIKTKCGKATAAKYTAAALHRLIATATARIKYDKTGVGALLPYLGKTGGSGTCSGGDGQSCVIYKFDTSKGGATTNGFDIPWLNQLVLAANALYQAEKVAQQATKLSDKINELEETCEEAYKAKRYNREPTQATKSDAAASAAQKTKQKTKCLGKNTNTEEYPEAHCDYDAKTKECKAKPGNENTGKGNGIAGEAASTGCVAHKDKTTCENDKTGDKQNCAWRKGKDNEPDPEKEMCRNGSFLVNKKLALRMAAFMSLTVL</sequence>
<dbReference type="VEuPathDB" id="TriTrypDB:Tbg972.7.7540"/>
<evidence type="ECO:0000256" key="3">
    <source>
        <dbReference type="ARBA" id="ARBA00022475"/>
    </source>
</evidence>
<evidence type="ECO:0000256" key="7">
    <source>
        <dbReference type="ARBA" id="ARBA00023180"/>
    </source>
</evidence>
<evidence type="ECO:0000256" key="9">
    <source>
        <dbReference type="SAM" id="Coils"/>
    </source>
</evidence>
<protein>
    <submittedName>
        <fullName evidence="14">Variant surface glycoprotein 1125.182</fullName>
    </submittedName>
</protein>
<dbReference type="VEuPathDB" id="TriTrypDB:Tb927.4.5560"/>
<dbReference type="InterPro" id="IPR025932">
    <property type="entry name" value="Trypano_VSG_B_N_dom"/>
</dbReference>
<feature type="domain" description="Trypanosome variant surface glycoprotein B-type N-terminal" evidence="13">
    <location>
        <begin position="9"/>
        <end position="364"/>
    </location>
</feature>
<evidence type="ECO:0000256" key="6">
    <source>
        <dbReference type="ARBA" id="ARBA00023136"/>
    </source>
</evidence>
<evidence type="ECO:0000313" key="14">
    <source>
        <dbReference type="EMBL" id="APD73028.1"/>
    </source>
</evidence>
<organism evidence="14">
    <name type="scientific">Trypanosoma brucei</name>
    <dbReference type="NCBI Taxonomy" id="5691"/>
    <lineage>
        <taxon>Eukaryota</taxon>
        <taxon>Discoba</taxon>
        <taxon>Euglenozoa</taxon>
        <taxon>Kinetoplastea</taxon>
        <taxon>Metakinetoplastina</taxon>
        <taxon>Trypanosomatida</taxon>
        <taxon>Trypanosomatidae</taxon>
        <taxon>Trypanosoma</taxon>
    </lineage>
</organism>
<dbReference type="GO" id="GO:0098552">
    <property type="term" value="C:side of membrane"/>
    <property type="evidence" value="ECO:0007669"/>
    <property type="project" value="UniProtKB-KW"/>
</dbReference>
<dbReference type="EMBL" id="KX699072">
    <property type="protein sequence ID" value="APD73028.1"/>
    <property type="molecule type" value="Genomic_DNA"/>
</dbReference>
<feature type="region of interest" description="Disordered" evidence="10">
    <location>
        <begin position="119"/>
        <end position="138"/>
    </location>
</feature>
<keyword evidence="8" id="KW-0449">Lipoprotein</keyword>
<feature type="coiled-coil region" evidence="9">
    <location>
        <begin position="349"/>
        <end position="376"/>
    </location>
</feature>
<dbReference type="InterPro" id="IPR019609">
    <property type="entry name" value="Variant_surf_glycoprt_trypan_C"/>
</dbReference>
<dbReference type="AlphaFoldDB" id="A0A1J0R5C4"/>
<evidence type="ECO:0000259" key="13">
    <source>
        <dbReference type="Pfam" id="PF13206"/>
    </source>
</evidence>
<evidence type="ECO:0000256" key="1">
    <source>
        <dbReference type="ARBA" id="ARBA00002523"/>
    </source>
</evidence>
<keyword evidence="3" id="KW-1003">Cell membrane</keyword>
<evidence type="ECO:0000259" key="12">
    <source>
        <dbReference type="Pfam" id="PF10659"/>
    </source>
</evidence>
<comment type="subcellular location">
    <subcellularLocation>
        <location evidence="2">Cell membrane</location>
        <topology evidence="2">Lipid-anchor</topology>
        <topology evidence="2">GPI-anchor</topology>
    </subcellularLocation>
</comment>
<keyword evidence="5 11" id="KW-0732">Signal</keyword>
<comment type="function">
    <text evidence="1">VSG forms a coat on the surface of the parasite. The trypanosome evades the immune response of the host by expressing a series of antigenically distinct VSGs from an estimated 1000 VSG genes.</text>
</comment>
<dbReference type="Pfam" id="PF10659">
    <property type="entry name" value="Trypan_glycop_C"/>
    <property type="match status" value="1"/>
</dbReference>
<feature type="signal peptide" evidence="11">
    <location>
        <begin position="1"/>
        <end position="21"/>
    </location>
</feature>
<keyword evidence="7" id="KW-0325">Glycoprotein</keyword>
<evidence type="ECO:0000256" key="11">
    <source>
        <dbReference type="SAM" id="SignalP"/>
    </source>
</evidence>
<reference evidence="14" key="1">
    <citation type="submission" date="2016-08" db="EMBL/GenBank/DDBJ databases">
        <title>VSG repertoire of Trypanosoma brucei EATRO 1125.</title>
        <authorList>
            <person name="Cross G.A."/>
        </authorList>
    </citation>
    <scope>NUCLEOTIDE SEQUENCE</scope>
    <source>
        <strain evidence="14">EATRO 1125</strain>
    </source>
</reference>